<gene>
    <name evidence="9" type="ORF">GVT53_14600</name>
</gene>
<keyword evidence="4 7" id="KW-0812">Transmembrane</keyword>
<dbReference type="Gene3D" id="2.40.170.20">
    <property type="entry name" value="TonB-dependent receptor, beta-barrel domain"/>
    <property type="match status" value="1"/>
</dbReference>
<dbReference type="Gene3D" id="2.170.130.10">
    <property type="entry name" value="TonB-dependent receptor, plug domain"/>
    <property type="match status" value="1"/>
</dbReference>
<keyword evidence="5 7" id="KW-0472">Membrane</keyword>
<dbReference type="NCBIfam" id="TIGR04057">
    <property type="entry name" value="SusC_RagA_signa"/>
    <property type="match status" value="1"/>
</dbReference>
<keyword evidence="6 7" id="KW-0998">Cell outer membrane</keyword>
<dbReference type="InterPro" id="IPR008969">
    <property type="entry name" value="CarboxyPept-like_regulatory"/>
</dbReference>
<dbReference type="InterPro" id="IPR023997">
    <property type="entry name" value="TonB-dep_OMP_SusC/RagA_CS"/>
</dbReference>
<comment type="subcellular location">
    <subcellularLocation>
        <location evidence="1 7">Cell outer membrane</location>
        <topology evidence="1 7">Multi-pass membrane protein</topology>
    </subcellularLocation>
</comment>
<evidence type="ECO:0000256" key="2">
    <source>
        <dbReference type="ARBA" id="ARBA00022448"/>
    </source>
</evidence>
<dbReference type="InterPro" id="IPR036942">
    <property type="entry name" value="Beta-barrel_TonB_sf"/>
</dbReference>
<dbReference type="AlphaFoldDB" id="A0A6G7J4P5"/>
<dbReference type="SUPFAM" id="SSF49464">
    <property type="entry name" value="Carboxypeptidase regulatory domain-like"/>
    <property type="match status" value="1"/>
</dbReference>
<feature type="domain" description="TonB-dependent receptor plug" evidence="8">
    <location>
        <begin position="112"/>
        <end position="218"/>
    </location>
</feature>
<evidence type="ECO:0000256" key="4">
    <source>
        <dbReference type="ARBA" id="ARBA00022692"/>
    </source>
</evidence>
<keyword evidence="2 7" id="KW-0813">Transport</keyword>
<evidence type="ECO:0000313" key="10">
    <source>
        <dbReference type="Proteomes" id="UP000502928"/>
    </source>
</evidence>
<dbReference type="GO" id="GO:0009279">
    <property type="term" value="C:cell outer membrane"/>
    <property type="evidence" value="ECO:0007669"/>
    <property type="project" value="UniProtKB-SubCell"/>
</dbReference>
<dbReference type="InterPro" id="IPR039426">
    <property type="entry name" value="TonB-dep_rcpt-like"/>
</dbReference>
<evidence type="ECO:0000256" key="6">
    <source>
        <dbReference type="ARBA" id="ARBA00023237"/>
    </source>
</evidence>
<comment type="similarity">
    <text evidence="7">Belongs to the TonB-dependent receptor family.</text>
</comment>
<dbReference type="SUPFAM" id="SSF56935">
    <property type="entry name" value="Porins"/>
    <property type="match status" value="1"/>
</dbReference>
<keyword evidence="10" id="KW-1185">Reference proteome</keyword>
<dbReference type="Proteomes" id="UP000502928">
    <property type="component" value="Chromosome"/>
</dbReference>
<dbReference type="KEGG" id="mut:GVT53_14600"/>
<evidence type="ECO:0000259" key="8">
    <source>
        <dbReference type="Pfam" id="PF07715"/>
    </source>
</evidence>
<dbReference type="InterPro" id="IPR037066">
    <property type="entry name" value="Plug_dom_sf"/>
</dbReference>
<dbReference type="InterPro" id="IPR012910">
    <property type="entry name" value="Plug_dom"/>
</dbReference>
<dbReference type="Pfam" id="PF13715">
    <property type="entry name" value="CarbopepD_reg_2"/>
    <property type="match status" value="1"/>
</dbReference>
<dbReference type="EMBL" id="CP049616">
    <property type="protein sequence ID" value="QII45851.1"/>
    <property type="molecule type" value="Genomic_DNA"/>
</dbReference>
<dbReference type="RefSeq" id="WP_166249236.1">
    <property type="nucleotide sequence ID" value="NZ_CP049616.1"/>
</dbReference>
<dbReference type="PROSITE" id="PS52016">
    <property type="entry name" value="TONB_DEPENDENT_REC_3"/>
    <property type="match status" value="1"/>
</dbReference>
<keyword evidence="9" id="KW-0675">Receptor</keyword>
<dbReference type="NCBIfam" id="TIGR04056">
    <property type="entry name" value="OMP_RagA_SusC"/>
    <property type="match status" value="1"/>
</dbReference>
<reference evidence="9 10" key="1">
    <citation type="submission" date="2020-02" db="EMBL/GenBank/DDBJ databases">
        <title>Complete genome of Muricauda sp. 501str8.</title>
        <authorList>
            <person name="Dong B."/>
            <person name="Zhu S."/>
            <person name="Yang J."/>
            <person name="Chen J."/>
        </authorList>
    </citation>
    <scope>NUCLEOTIDE SEQUENCE [LARGE SCALE GENOMIC DNA]</scope>
    <source>
        <strain evidence="9 10">501str8</strain>
    </source>
</reference>
<evidence type="ECO:0000256" key="5">
    <source>
        <dbReference type="ARBA" id="ARBA00023136"/>
    </source>
</evidence>
<evidence type="ECO:0000256" key="1">
    <source>
        <dbReference type="ARBA" id="ARBA00004571"/>
    </source>
</evidence>
<evidence type="ECO:0000313" key="9">
    <source>
        <dbReference type="EMBL" id="QII45851.1"/>
    </source>
</evidence>
<evidence type="ECO:0000256" key="3">
    <source>
        <dbReference type="ARBA" id="ARBA00022452"/>
    </source>
</evidence>
<protein>
    <submittedName>
        <fullName evidence="9">TonB-dependent receptor</fullName>
    </submittedName>
</protein>
<keyword evidence="3 7" id="KW-1134">Transmembrane beta strand</keyword>
<evidence type="ECO:0000256" key="7">
    <source>
        <dbReference type="PROSITE-ProRule" id="PRU01360"/>
    </source>
</evidence>
<dbReference type="InterPro" id="IPR023996">
    <property type="entry name" value="TonB-dep_OMP_SusC/RagA"/>
</dbReference>
<sequence>MRYGILTWIVLLCTVYGYSQTKTVTGTVSDNMGPMPGVNVLVKGTTNGVVTDFDGEFTIDDVSNDDTLVFSYIGFVSQEVPVGAQTEINITLSEDTQSLEEVIVVGYGTQKKSNVIGSVTSVEVDEATNVPTTNVSEMLRGRAAGVQVNLGDARPGGSSNIIIRGNVSVDGGNSPLIIVDGLPFDDLNDVAPDDIANIEILKDASSTAIYGSRASNGVILVTTKRGKAGKATIDYHGYTTVQTLTKNFNQYTGSQFIDLRREANRNRFTGDYLSDENIFTPFELEAIENQNFVDWEDLVLRDAVIQSHALSFSAGSEKTKIFSSVNYFSQEGIIPNSGFDRGTFKLNLEQKISDKLTFLGIINYQNAKQDRETGGINFTTITPLAQPYTADGELQKFYLGPSNTSVNPLWDQRESVDETKINLTDVNLSLIYDIAPNLSYTLKTFLRNRNTNRGIYRTSLHSAGDEGYNGLGILSNTLFKQVLVENILNYTPQINDKHSLDLTAVQAFDERRNEYTQLDKSGFNNDALGFNGNATELLNSVRDVSQRRLLSFLGRVRYGYMDKYLLEATARADGASVFAKNNKWGFFPAASLAWKMHMEPFMQDMDAINEMKLRVSYGTTGNQGINPLESLGVSDNLPYIFVTDTGESETVAGGTASARLPNPELKWETTTTLNAGVDFRLFNNLFQGTFEYYKANTKDLLLDRVIAGSTGYDIIRFNTGEIQNQGIEASLTSNIIRKEDFSWSLGLVFSRNRNEVISLTGELDDQGNPIDITDANSGRRLSVGQSINNIWLPKYDGIYQEGDDIAGSGNPLAQPGDVRVVDQDGNGQIDNRDNVFTNTDPDWYGSITNTITYKNFDLFADIYIVQNATRLNPVLANGELWKGAINGIRTKYYTPEYPSTEYPRPKPDTHLHLFPFAVRDASYVRLRTLTLGYNIPRDTFSKLGLQSAKIYLTGTNLFTFTDFKSYSPEQTPLDADDPNRSAFPETRNITVGVKLGF</sequence>
<dbReference type="Pfam" id="PF07715">
    <property type="entry name" value="Plug"/>
    <property type="match status" value="1"/>
</dbReference>
<proteinExistence type="inferred from homology"/>
<accession>A0A6G7J4P5</accession>
<organism evidence="9 10">
    <name type="scientific">Flagellimonas oceani</name>
    <dbReference type="NCBI Taxonomy" id="2698672"/>
    <lineage>
        <taxon>Bacteria</taxon>
        <taxon>Pseudomonadati</taxon>
        <taxon>Bacteroidota</taxon>
        <taxon>Flavobacteriia</taxon>
        <taxon>Flavobacteriales</taxon>
        <taxon>Flavobacteriaceae</taxon>
        <taxon>Flagellimonas</taxon>
    </lineage>
</organism>
<name>A0A6G7J4P5_9FLAO</name>
<dbReference type="Gene3D" id="2.60.40.1120">
    <property type="entry name" value="Carboxypeptidase-like, regulatory domain"/>
    <property type="match status" value="1"/>
</dbReference>